<dbReference type="CDD" id="cd00190">
    <property type="entry name" value="Tryp_SPc"/>
    <property type="match status" value="1"/>
</dbReference>
<keyword evidence="6" id="KW-0812">Transmembrane</keyword>
<dbReference type="PANTHER" id="PTHR24260">
    <property type="match status" value="1"/>
</dbReference>
<dbReference type="SMART" id="SM00020">
    <property type="entry name" value="Tryp_SPc"/>
    <property type="match status" value="1"/>
</dbReference>
<dbReference type="Proteomes" id="UP001054837">
    <property type="component" value="Unassembled WGS sequence"/>
</dbReference>
<evidence type="ECO:0000313" key="9">
    <source>
        <dbReference type="Proteomes" id="UP001054837"/>
    </source>
</evidence>
<evidence type="ECO:0000259" key="7">
    <source>
        <dbReference type="PROSITE" id="PS50240"/>
    </source>
</evidence>
<dbReference type="FunFam" id="2.40.10.10:FF:000028">
    <property type="entry name" value="Serine protease easter"/>
    <property type="match status" value="1"/>
</dbReference>
<dbReference type="InterPro" id="IPR001254">
    <property type="entry name" value="Trypsin_dom"/>
</dbReference>
<evidence type="ECO:0000256" key="3">
    <source>
        <dbReference type="ARBA" id="ARBA00023180"/>
    </source>
</evidence>
<accession>A0AAV4TTJ5</accession>
<evidence type="ECO:0000256" key="4">
    <source>
        <dbReference type="ARBA" id="ARBA00024195"/>
    </source>
</evidence>
<dbReference type="GO" id="GO:0004252">
    <property type="term" value="F:serine-type endopeptidase activity"/>
    <property type="evidence" value="ECO:0007669"/>
    <property type="project" value="InterPro"/>
</dbReference>
<keyword evidence="6" id="KW-1133">Transmembrane helix</keyword>
<keyword evidence="1" id="KW-0732">Signal</keyword>
<feature type="region of interest" description="Disordered" evidence="5">
    <location>
        <begin position="1156"/>
        <end position="1175"/>
    </location>
</feature>
<evidence type="ECO:0000256" key="1">
    <source>
        <dbReference type="ARBA" id="ARBA00022729"/>
    </source>
</evidence>
<evidence type="ECO:0000256" key="6">
    <source>
        <dbReference type="SAM" id="Phobius"/>
    </source>
</evidence>
<organism evidence="8 9">
    <name type="scientific">Caerostris darwini</name>
    <dbReference type="NCBI Taxonomy" id="1538125"/>
    <lineage>
        <taxon>Eukaryota</taxon>
        <taxon>Metazoa</taxon>
        <taxon>Ecdysozoa</taxon>
        <taxon>Arthropoda</taxon>
        <taxon>Chelicerata</taxon>
        <taxon>Arachnida</taxon>
        <taxon>Araneae</taxon>
        <taxon>Araneomorphae</taxon>
        <taxon>Entelegynae</taxon>
        <taxon>Araneoidea</taxon>
        <taxon>Araneidae</taxon>
        <taxon>Caerostris</taxon>
    </lineage>
</organism>
<dbReference type="InterPro" id="IPR043504">
    <property type="entry name" value="Peptidase_S1_PA_chymotrypsin"/>
</dbReference>
<reference evidence="8 9" key="1">
    <citation type="submission" date="2021-06" db="EMBL/GenBank/DDBJ databases">
        <title>Caerostris darwini draft genome.</title>
        <authorList>
            <person name="Kono N."/>
            <person name="Arakawa K."/>
        </authorList>
    </citation>
    <scope>NUCLEOTIDE SEQUENCE [LARGE SCALE GENOMIC DNA]</scope>
</reference>
<dbReference type="PROSITE" id="PS50240">
    <property type="entry name" value="TRYPSIN_DOM"/>
    <property type="match status" value="1"/>
</dbReference>
<comment type="caution">
    <text evidence="8">The sequence shown here is derived from an EMBL/GenBank/DDBJ whole genome shotgun (WGS) entry which is preliminary data.</text>
</comment>
<dbReference type="InterPro" id="IPR022700">
    <property type="entry name" value="CLIP"/>
</dbReference>
<comment type="similarity">
    <text evidence="4">Belongs to the peptidase S1 family. CLIP subfamily.</text>
</comment>
<name>A0AAV4TTJ5_9ARAC</name>
<feature type="compositionally biased region" description="Acidic residues" evidence="5">
    <location>
        <begin position="1156"/>
        <end position="1170"/>
    </location>
</feature>
<dbReference type="PRINTS" id="PR00722">
    <property type="entry name" value="CHYMOTRYPSIN"/>
</dbReference>
<dbReference type="InterPro" id="IPR051333">
    <property type="entry name" value="CLIP_Serine_Protease"/>
</dbReference>
<protein>
    <submittedName>
        <fullName evidence="8">Chymotrypsin-like protease CTRL-1</fullName>
    </submittedName>
</protein>
<sequence length="1533" mass="173234">MTKKIPRGLINLHRYIIDKNLWKEFYFSFDVITFKYKYRGFLCLHGETLLFFPYIFRNFSMLRFLIVLCIFSVIHGKAFYKRYKRSYAGTYEYNPYLNSNFGQFPPLHNKETVKIYQEYPDDYPLYDGHKWPLIYYPPVPSQPIKTVHSNPNLHFKRKPEHTWHFIEQNAEVPFTQYTDAIPQESNSRVNIPFNKNSIRTHPAKTPVLESKLPVQLEYKRPQRIEFQKVDKIISGKPVVTSSPIKHSVVEKYDPLKTVGYTGERNSVLNQEYGNLAVVETLSKKVNTDKNEKKHVKPVVVKEKPVVVKEKPVVVKEKPVVVKEKPVVVKEKPVVYDNYEIPVVGSLKKKETDQGSHYEEPVVIGSLTKKETDQGSHYEEPVVIGSLTKKETDQGSHYEEPVVIGSLTKETDQGSHYEEPVVIGSLTKKETDQGSHYEEPVVIGSLTKKETDQGSHYEEPVVIGSLTKKETDQGSHYEEPVVIGSLTKKETDQGSHYEEPVVIGSLTKETDQGSHYEEPVVIGSLTKKETDQGSHYEEPVVIGSLTKKETDQGSHYEEPVVIGSLTKKETDQGSHYEEPVVIGSLTKKETDQGSHYEEPVVIGSLTKETDQGSHYEEPVVIGSLTKKETDQGSHYEEPVVIGSLTKKETDQGSHYEEPVVIGSLTKKETDQGSHYEEPVVIGSLTKKETDQGSHYEEPVVIGSLTKKETDQGSHYEEPVVIGSLTKKETDQGSHYEEPVVIGSLTKKETDQGSHYEEPVVIGSLTKKETDQGSHYEEPVVIGSLTKKETDQGSHYEEPVVIGSLTKKETDQGSHYEEPVVIGSLTKKETDQGSHYEEPVVIGSLTKKETDQGSHYEEPVVIGSLTKKETDQGSHYEEPVVIGSLTKKETDQGSHYEELVAIGSLTKETKQKSDYEEPVAIGSLKKKETDQGSHYEEPVVIGSLTKKETDQGSHYEEPVVIGSLTKETKQKSDYEYEEPVVVEALILKHNREHEDPDMYNDYEYETPVVVEALIKKRQALHSKDDYEIPVVIEDLTRKLNTVDYDIDVDHLSNQGKPMVDKMPKSYEQEPQVVMHHKIDEKKRIPEDYQQNSYSKTSNPLVHLTKDLEGEGTDLDKIHEDKNSNKNVAGYARDAILLSKTDIQNLDIPVIEALALEDQDDLEDEQEQSEVEDSNEKNFNTNEDEIDAFNESGDLGSGIDLRSNSDIGRSFLPINPNILSVMSNIQGQERRKFKSCFTPKNETGNCMPFQLCSISNMASNFDELLRHICIIDEVFIGICCPEFPVETVRVDWGEFLKSDVNILDDNTTPRECGKLPSTIKDGDPWPWMALLIAKSSDKIFCGGALITEQYVLTAAHCTVRIPRNHILVRLGLPDSEKRPEPEYEVVEIKRHAGYNPRTMQNDLALLKLSRRVRLGNFRRLVCLPEEDSDVGESASLLRWRGSLGEIGDVESLPVISNRQCQQKMGTSIADSVLCTDSRVEATMCNADSGAPLIVEKDGIFRVIGILTWNRNDCDERFPTIFTRVSSYPGWIQKHAS</sequence>
<gene>
    <name evidence="8" type="primary">CTRL</name>
    <name evidence="8" type="ORF">CDAR_565351</name>
</gene>
<feature type="transmembrane region" description="Helical" evidence="6">
    <location>
        <begin position="62"/>
        <end position="80"/>
    </location>
</feature>
<proteinExistence type="inferred from homology"/>
<dbReference type="SUPFAM" id="SSF50494">
    <property type="entry name" value="Trypsin-like serine proteases"/>
    <property type="match status" value="1"/>
</dbReference>
<keyword evidence="8" id="KW-0645">Protease</keyword>
<keyword evidence="6" id="KW-0472">Membrane</keyword>
<evidence type="ECO:0000256" key="2">
    <source>
        <dbReference type="ARBA" id="ARBA00023157"/>
    </source>
</evidence>
<dbReference type="Pfam" id="PF00089">
    <property type="entry name" value="Trypsin"/>
    <property type="match status" value="1"/>
</dbReference>
<dbReference type="InterPro" id="IPR009003">
    <property type="entry name" value="Peptidase_S1_PA"/>
</dbReference>
<dbReference type="SMART" id="SM00680">
    <property type="entry name" value="CLIP"/>
    <property type="match status" value="1"/>
</dbReference>
<dbReference type="Gene3D" id="2.40.10.10">
    <property type="entry name" value="Trypsin-like serine proteases"/>
    <property type="match status" value="2"/>
</dbReference>
<keyword evidence="2" id="KW-1015">Disulfide bond</keyword>
<dbReference type="GO" id="GO:0006508">
    <property type="term" value="P:proteolysis"/>
    <property type="evidence" value="ECO:0007669"/>
    <property type="project" value="UniProtKB-KW"/>
</dbReference>
<keyword evidence="3" id="KW-0325">Glycoprotein</keyword>
<dbReference type="InterPro" id="IPR001314">
    <property type="entry name" value="Peptidase_S1A"/>
</dbReference>
<evidence type="ECO:0000313" key="8">
    <source>
        <dbReference type="EMBL" id="GIY49570.1"/>
    </source>
</evidence>
<dbReference type="InterPro" id="IPR018114">
    <property type="entry name" value="TRYPSIN_HIS"/>
</dbReference>
<dbReference type="EMBL" id="BPLQ01010246">
    <property type="protein sequence ID" value="GIY49570.1"/>
    <property type="molecule type" value="Genomic_DNA"/>
</dbReference>
<dbReference type="PROSITE" id="PS00134">
    <property type="entry name" value="TRYPSIN_HIS"/>
    <property type="match status" value="1"/>
</dbReference>
<keyword evidence="8" id="KW-0378">Hydrolase</keyword>
<dbReference type="PANTHER" id="PTHR24260:SF136">
    <property type="entry name" value="GH08193P-RELATED"/>
    <property type="match status" value="1"/>
</dbReference>
<feature type="domain" description="Peptidase S1" evidence="7">
    <location>
        <begin position="1322"/>
        <end position="1533"/>
    </location>
</feature>
<keyword evidence="9" id="KW-1185">Reference proteome</keyword>
<evidence type="ECO:0000256" key="5">
    <source>
        <dbReference type="SAM" id="MobiDB-lite"/>
    </source>
</evidence>